<gene>
    <name evidence="10" type="ORF">H7B67_26980</name>
</gene>
<keyword evidence="11" id="KW-1185">Reference proteome</keyword>
<dbReference type="PRINTS" id="PR00133">
    <property type="entry name" value="GLHYDRLASE3"/>
</dbReference>
<dbReference type="Pfam" id="PF01915">
    <property type="entry name" value="Glyco_hydro_3_C"/>
    <property type="match status" value="1"/>
</dbReference>
<proteinExistence type="inferred from homology"/>
<dbReference type="PANTHER" id="PTHR30620:SF16">
    <property type="entry name" value="LYSOSOMAL BETA GLUCOSIDASE"/>
    <property type="match status" value="1"/>
</dbReference>
<dbReference type="GO" id="GO:0009251">
    <property type="term" value="P:glucan catabolic process"/>
    <property type="evidence" value="ECO:0007669"/>
    <property type="project" value="TreeGrafter"/>
</dbReference>
<dbReference type="GO" id="GO:0008422">
    <property type="term" value="F:beta-glucosidase activity"/>
    <property type="evidence" value="ECO:0007669"/>
    <property type="project" value="UniProtKB-EC"/>
</dbReference>
<dbReference type="InterPro" id="IPR001764">
    <property type="entry name" value="Glyco_hydro_3_N"/>
</dbReference>
<dbReference type="EMBL" id="JACJVQ010000024">
    <property type="protein sequence ID" value="MBB6637786.1"/>
    <property type="molecule type" value="Genomic_DNA"/>
</dbReference>
<evidence type="ECO:0000256" key="5">
    <source>
        <dbReference type="ARBA" id="ARBA00022801"/>
    </source>
</evidence>
<organism evidence="10 11">
    <name type="scientific">Cohnella thailandensis</name>
    <dbReference type="NCBI Taxonomy" id="557557"/>
    <lineage>
        <taxon>Bacteria</taxon>
        <taxon>Bacillati</taxon>
        <taxon>Bacillota</taxon>
        <taxon>Bacilli</taxon>
        <taxon>Bacillales</taxon>
        <taxon>Paenibacillaceae</taxon>
        <taxon>Cohnella</taxon>
    </lineage>
</organism>
<feature type="region of interest" description="Disordered" evidence="7">
    <location>
        <begin position="1"/>
        <end position="24"/>
    </location>
</feature>
<feature type="domain" description="Glycoside hydrolase family 3 N-terminal" evidence="8">
    <location>
        <begin position="119"/>
        <end position="384"/>
    </location>
</feature>
<dbReference type="Gene3D" id="3.20.20.300">
    <property type="entry name" value="Glycoside hydrolase, family 3, N-terminal domain"/>
    <property type="match status" value="1"/>
</dbReference>
<dbReference type="PANTHER" id="PTHR30620">
    <property type="entry name" value="PERIPLASMIC BETA-GLUCOSIDASE-RELATED"/>
    <property type="match status" value="1"/>
</dbReference>
<evidence type="ECO:0000313" key="10">
    <source>
        <dbReference type="EMBL" id="MBB6637786.1"/>
    </source>
</evidence>
<evidence type="ECO:0000256" key="6">
    <source>
        <dbReference type="ARBA" id="ARBA00023295"/>
    </source>
</evidence>
<dbReference type="Pfam" id="PF00933">
    <property type="entry name" value="Glyco_hydro_3"/>
    <property type="match status" value="1"/>
</dbReference>
<sequence length="759" mass="82425">MSEHTEMKSKTTPSVRYAANENGPTLGYSAESGVTILEVDGLRFKDMSKDGRLHPYEDWRLPPKERAKDLASRMSVEQIAGLMLYSPHQAVPATFGFFPATYGGKPYEESGADASDLTDQQKAFLEADHVRHVLVTAVESPAAAAVWNNRLQAAAEAAPLGIPVNISTDPRHGTDSSAEYNAGSGGAISMWPEALGLAATFDPAVAERFGEVAAKEYRALGIATALSPQVDIATDPRWSRFNGTFGEDPRLSADMGRAYIDGFQTTEGAEGGWGADSVNAMVKHWPGGGSGEGGRDAHFGYGKYAVYPGNNFEDHLIPFTEGAFDLRKGTGEASAVMPYYTISYGQDKKNGENVGNSYSEYLISDLLRGKYGYDGVVCTDWGITEDEPSRIERLFPGGRSWGVESGYTVAERHYKILMAGVDQFGGNSEIGPILEAYRIGCEKQGETAMRERFERSAVRLLTNLFRVGLFENPYLAPEESARIVGHPDFVKEGYEAQLKSVVLLKNRGQTLPLKKGTKVYIPQRHTPAGISWFGFPIAEKTEHPISLKTAARYFELVETPEEADVAIVAIRGADSGSGYSPEDAAAGGSGYVPISLQYGPYTAEHARESSLAGDARDKDVLNRSYRGKTVRAHNHEDLALVLDTKAAMGDKPVIVSLNLTKPTVCREFEPAADAIVVSFGVQDQALLDILTGEAEPSALLPMQLPANMRTVEEQAEDVPHDMEVHVDAEGNRYDFAFGLNWSGVIADARTKAYGRRSPE</sequence>
<dbReference type="InterPro" id="IPR051915">
    <property type="entry name" value="Cellulose_Degrad_GH3"/>
</dbReference>
<protein>
    <recommendedName>
        <fullName evidence="3">beta-glucosidase</fullName>
        <ecNumber evidence="3">3.2.1.21</ecNumber>
    </recommendedName>
</protein>
<dbReference type="InterPro" id="IPR002772">
    <property type="entry name" value="Glyco_hydro_3_C"/>
</dbReference>
<dbReference type="Gene3D" id="3.40.50.1700">
    <property type="entry name" value="Glycoside hydrolase family 3 C-terminal domain"/>
    <property type="match status" value="1"/>
</dbReference>
<evidence type="ECO:0000259" key="9">
    <source>
        <dbReference type="Pfam" id="PF01915"/>
    </source>
</evidence>
<dbReference type="Proteomes" id="UP000535838">
    <property type="component" value="Unassembled WGS sequence"/>
</dbReference>
<dbReference type="RefSeq" id="WP_185122983.1">
    <property type="nucleotide sequence ID" value="NZ_JACJVQ010000024.1"/>
</dbReference>
<accession>A0A841T4L5</accession>
<evidence type="ECO:0000256" key="7">
    <source>
        <dbReference type="SAM" id="MobiDB-lite"/>
    </source>
</evidence>
<name>A0A841T4L5_9BACL</name>
<evidence type="ECO:0000256" key="1">
    <source>
        <dbReference type="ARBA" id="ARBA00000448"/>
    </source>
</evidence>
<comment type="caution">
    <text evidence="10">The sequence shown here is derived from an EMBL/GenBank/DDBJ whole genome shotgun (WGS) entry which is preliminary data.</text>
</comment>
<comment type="similarity">
    <text evidence="2">Belongs to the glycosyl hydrolase 3 family.</text>
</comment>
<dbReference type="EC" id="3.2.1.21" evidence="3"/>
<keyword evidence="4" id="KW-0732">Signal</keyword>
<evidence type="ECO:0000256" key="2">
    <source>
        <dbReference type="ARBA" id="ARBA00005336"/>
    </source>
</evidence>
<evidence type="ECO:0000256" key="4">
    <source>
        <dbReference type="ARBA" id="ARBA00022729"/>
    </source>
</evidence>
<keyword evidence="6" id="KW-0326">Glycosidase</keyword>
<evidence type="ECO:0000256" key="3">
    <source>
        <dbReference type="ARBA" id="ARBA00012744"/>
    </source>
</evidence>
<dbReference type="InterPro" id="IPR036962">
    <property type="entry name" value="Glyco_hydro_3_N_sf"/>
</dbReference>
<comment type="catalytic activity">
    <reaction evidence="1">
        <text>Hydrolysis of terminal, non-reducing beta-D-glucosyl residues with release of beta-D-glucose.</text>
        <dbReference type="EC" id="3.2.1.21"/>
    </reaction>
</comment>
<dbReference type="SUPFAM" id="SSF52279">
    <property type="entry name" value="Beta-D-glucan exohydrolase, C-terminal domain"/>
    <property type="match status" value="1"/>
</dbReference>
<dbReference type="AlphaFoldDB" id="A0A841T4L5"/>
<dbReference type="InterPro" id="IPR017853">
    <property type="entry name" value="GH"/>
</dbReference>
<keyword evidence="5 10" id="KW-0378">Hydrolase</keyword>
<reference evidence="10 11" key="1">
    <citation type="submission" date="2020-08" db="EMBL/GenBank/DDBJ databases">
        <title>Cohnella phylogeny.</title>
        <authorList>
            <person name="Dunlap C."/>
        </authorList>
    </citation>
    <scope>NUCLEOTIDE SEQUENCE [LARGE SCALE GENOMIC DNA]</scope>
    <source>
        <strain evidence="10 11">DSM 25241</strain>
    </source>
</reference>
<feature type="domain" description="Glycoside hydrolase family 3 C-terminal" evidence="9">
    <location>
        <begin position="501"/>
        <end position="740"/>
    </location>
</feature>
<evidence type="ECO:0000259" key="8">
    <source>
        <dbReference type="Pfam" id="PF00933"/>
    </source>
</evidence>
<dbReference type="InterPro" id="IPR036881">
    <property type="entry name" value="Glyco_hydro_3_C_sf"/>
</dbReference>
<dbReference type="SUPFAM" id="SSF51445">
    <property type="entry name" value="(Trans)glycosidases"/>
    <property type="match status" value="1"/>
</dbReference>
<evidence type="ECO:0000313" key="11">
    <source>
        <dbReference type="Proteomes" id="UP000535838"/>
    </source>
</evidence>